<dbReference type="STRING" id="1008305.A4H02_05505"/>
<gene>
    <name evidence="9" type="ORF">A4H02_05505</name>
</gene>
<comment type="similarity">
    <text evidence="3 8">Belongs to the methylenetetrahydrofolate reductase family.</text>
</comment>
<keyword evidence="6 8" id="KW-0560">Oxidoreductase</keyword>
<dbReference type="GO" id="GO:0106312">
    <property type="term" value="F:methylenetetrahydrofolate reductase (NADH) activity"/>
    <property type="evidence" value="ECO:0007669"/>
    <property type="project" value="UniProtKB-EC"/>
</dbReference>
<evidence type="ECO:0000256" key="2">
    <source>
        <dbReference type="ARBA" id="ARBA00004777"/>
    </source>
</evidence>
<dbReference type="AlphaFoldDB" id="A0A1E3G2H3"/>
<evidence type="ECO:0000256" key="3">
    <source>
        <dbReference type="ARBA" id="ARBA00006743"/>
    </source>
</evidence>
<dbReference type="RefSeq" id="WP_069293166.1">
    <property type="nucleotide sequence ID" value="NZ_CP140110.1"/>
</dbReference>
<evidence type="ECO:0000256" key="4">
    <source>
        <dbReference type="ARBA" id="ARBA00022630"/>
    </source>
</evidence>
<dbReference type="GO" id="GO:0035999">
    <property type="term" value="P:tetrahydrofolate interconversion"/>
    <property type="evidence" value="ECO:0007669"/>
    <property type="project" value="UniProtKB-UniPathway"/>
</dbReference>
<dbReference type="InterPro" id="IPR003171">
    <property type="entry name" value="Mehydrof_redctse-like"/>
</dbReference>
<dbReference type="EMBL" id="LWAF01000006">
    <property type="protein sequence ID" value="ODN30484.1"/>
    <property type="molecule type" value="Genomic_DNA"/>
</dbReference>
<dbReference type="PANTHER" id="PTHR45754:SF3">
    <property type="entry name" value="METHYLENETETRAHYDROFOLATE REDUCTASE (NADPH)"/>
    <property type="match status" value="1"/>
</dbReference>
<evidence type="ECO:0000313" key="10">
    <source>
        <dbReference type="Proteomes" id="UP000094570"/>
    </source>
</evidence>
<dbReference type="GO" id="GO:0009086">
    <property type="term" value="P:methionine biosynthetic process"/>
    <property type="evidence" value="ECO:0007669"/>
    <property type="project" value="TreeGrafter"/>
</dbReference>
<evidence type="ECO:0000256" key="7">
    <source>
        <dbReference type="ARBA" id="ARBA00048628"/>
    </source>
</evidence>
<dbReference type="InterPro" id="IPR029041">
    <property type="entry name" value="FAD-linked_oxidoreductase-like"/>
</dbReference>
<evidence type="ECO:0000256" key="5">
    <source>
        <dbReference type="ARBA" id="ARBA00022827"/>
    </source>
</evidence>
<keyword evidence="4 8" id="KW-0285">Flavoprotein</keyword>
<keyword evidence="5 8" id="KW-0274">FAD</keyword>
<comment type="catalytic activity">
    <reaction evidence="7">
        <text>(6S)-5-methyl-5,6,7,8-tetrahydrofolate + NAD(+) = (6R)-5,10-methylene-5,6,7,8-tetrahydrofolate + NADH + H(+)</text>
        <dbReference type="Rhea" id="RHEA:19821"/>
        <dbReference type="ChEBI" id="CHEBI:15378"/>
        <dbReference type="ChEBI" id="CHEBI:15636"/>
        <dbReference type="ChEBI" id="CHEBI:18608"/>
        <dbReference type="ChEBI" id="CHEBI:57540"/>
        <dbReference type="ChEBI" id="CHEBI:57945"/>
        <dbReference type="EC" id="1.5.1.54"/>
    </reaction>
    <physiologicalReaction direction="right-to-left" evidence="7">
        <dbReference type="Rhea" id="RHEA:19823"/>
    </physiologicalReaction>
</comment>
<evidence type="ECO:0000256" key="1">
    <source>
        <dbReference type="ARBA" id="ARBA00001974"/>
    </source>
</evidence>
<organism evidence="9 10">
    <name type="scientific">Fervidobacterium thailandense</name>
    <dbReference type="NCBI Taxonomy" id="1008305"/>
    <lineage>
        <taxon>Bacteria</taxon>
        <taxon>Thermotogati</taxon>
        <taxon>Thermotogota</taxon>
        <taxon>Thermotogae</taxon>
        <taxon>Thermotogales</taxon>
        <taxon>Fervidobacteriaceae</taxon>
        <taxon>Fervidobacterium</taxon>
    </lineage>
</organism>
<comment type="pathway">
    <text evidence="2 8">One-carbon metabolism; tetrahydrofolate interconversion.</text>
</comment>
<evidence type="ECO:0000313" key="9">
    <source>
        <dbReference type="EMBL" id="ODN30484.1"/>
    </source>
</evidence>
<proteinExistence type="inferred from homology"/>
<dbReference type="SUPFAM" id="SSF51730">
    <property type="entry name" value="FAD-linked oxidoreductase"/>
    <property type="match status" value="1"/>
</dbReference>
<name>A0A1E3G2H3_9BACT</name>
<dbReference type="GO" id="GO:0005829">
    <property type="term" value="C:cytosol"/>
    <property type="evidence" value="ECO:0007669"/>
    <property type="project" value="TreeGrafter"/>
</dbReference>
<keyword evidence="10" id="KW-1185">Reference proteome</keyword>
<dbReference type="Gene3D" id="3.20.20.220">
    <property type="match status" value="1"/>
</dbReference>
<sequence length="313" mass="35895">MKIVDKISRQKVLSVEIIPPKKGGDVDEIFKTLDKLMEFDISFVNITRHPVEVEYVEFGDRIEKVYKMKRPGTVGLTAAILRRYGDEIEVVPHLICKGMNKFEMENLLIDLWIMGVENVFVVRGEETKTPQKGDYTYSYELVEQIAKMNEGKYLYMEIPERKTDFCIGVAGYPEKHFESPNLDEDISFLKRKIDAGAHFVITQMVFDANVYADFVERCRRVGVDVPILPGVKPVVSLKSVYAIPKKFFVNIPQSFLERMKDARTESEEFEIGVSFTVELINELLEKGAPGVHLFTMGRGKETCEVLKRLGRFS</sequence>
<comment type="cofactor">
    <cofactor evidence="1 8">
        <name>FAD</name>
        <dbReference type="ChEBI" id="CHEBI:57692"/>
    </cofactor>
</comment>
<dbReference type="Proteomes" id="UP000094570">
    <property type="component" value="Unassembled WGS sequence"/>
</dbReference>
<dbReference type="OrthoDB" id="9812555at2"/>
<dbReference type="Pfam" id="PF02219">
    <property type="entry name" value="MTHFR"/>
    <property type="match status" value="1"/>
</dbReference>
<evidence type="ECO:0000256" key="8">
    <source>
        <dbReference type="RuleBase" id="RU003862"/>
    </source>
</evidence>
<dbReference type="GO" id="GO:0071949">
    <property type="term" value="F:FAD binding"/>
    <property type="evidence" value="ECO:0007669"/>
    <property type="project" value="TreeGrafter"/>
</dbReference>
<dbReference type="PANTHER" id="PTHR45754">
    <property type="entry name" value="METHYLENETETRAHYDROFOLATE REDUCTASE"/>
    <property type="match status" value="1"/>
</dbReference>
<protein>
    <recommendedName>
        <fullName evidence="8">Methylenetetrahydrofolate reductase</fullName>
    </recommendedName>
</protein>
<dbReference type="CDD" id="cd00537">
    <property type="entry name" value="MTHFR"/>
    <property type="match status" value="1"/>
</dbReference>
<comment type="caution">
    <text evidence="9">The sequence shown here is derived from an EMBL/GenBank/DDBJ whole genome shotgun (WGS) entry which is preliminary data.</text>
</comment>
<accession>A0A1E3G2H3</accession>
<reference evidence="10" key="1">
    <citation type="submission" date="2016-04" db="EMBL/GenBank/DDBJ databases">
        <title>The genome sequence project of a novel Fervidobacterium isolate from a hot spring in Thailand.</title>
        <authorList>
            <person name="Gonzalez J.M."/>
            <person name="Cuecas A."/>
            <person name="Kanoksilapatham W."/>
        </authorList>
    </citation>
    <scope>NUCLEOTIDE SEQUENCE [LARGE SCALE GENOMIC DNA]</scope>
    <source>
        <strain evidence="10">FC2004</strain>
    </source>
</reference>
<evidence type="ECO:0000256" key="6">
    <source>
        <dbReference type="ARBA" id="ARBA00023002"/>
    </source>
</evidence>
<dbReference type="UniPathway" id="UPA00193"/>